<name>A0A9D2FX74_9BACT</name>
<dbReference type="Proteomes" id="UP000824055">
    <property type="component" value="Unassembled WGS sequence"/>
</dbReference>
<organism evidence="2 3">
    <name type="scientific">Candidatus Prevotella avicola</name>
    <dbReference type="NCBI Taxonomy" id="2838738"/>
    <lineage>
        <taxon>Bacteria</taxon>
        <taxon>Pseudomonadati</taxon>
        <taxon>Bacteroidota</taxon>
        <taxon>Bacteroidia</taxon>
        <taxon>Bacteroidales</taxon>
        <taxon>Prevotellaceae</taxon>
        <taxon>Prevotella</taxon>
    </lineage>
</organism>
<keyword evidence="1" id="KW-0812">Transmembrane</keyword>
<evidence type="ECO:0008006" key="4">
    <source>
        <dbReference type="Google" id="ProtNLM"/>
    </source>
</evidence>
<proteinExistence type="predicted"/>
<accession>A0A9D2FX74</accession>
<keyword evidence="1" id="KW-1133">Transmembrane helix</keyword>
<protein>
    <recommendedName>
        <fullName evidence="4">Acyltransferase 3 domain-containing protein</fullName>
    </recommendedName>
</protein>
<evidence type="ECO:0000313" key="2">
    <source>
        <dbReference type="EMBL" id="HIZ68291.1"/>
    </source>
</evidence>
<reference evidence="2" key="2">
    <citation type="submission" date="2021-04" db="EMBL/GenBank/DDBJ databases">
        <authorList>
            <person name="Gilroy R."/>
        </authorList>
    </citation>
    <scope>NUCLEOTIDE SEQUENCE</scope>
    <source>
        <strain evidence="2">ChiHecec3B27-8219</strain>
    </source>
</reference>
<evidence type="ECO:0000256" key="1">
    <source>
        <dbReference type="SAM" id="Phobius"/>
    </source>
</evidence>
<dbReference type="EMBL" id="DXBE01000001">
    <property type="protein sequence ID" value="HIZ68291.1"/>
    <property type="molecule type" value="Genomic_DNA"/>
</dbReference>
<sequence length="60" mass="6969">MKEFQLYNAHNRKEWVDLGKGVSILLVVLFHCETYLPIVNTGTAIAFSFFIFPFRVCLCK</sequence>
<gene>
    <name evidence="2" type="ORF">H9966_00130</name>
</gene>
<evidence type="ECO:0000313" key="3">
    <source>
        <dbReference type="Proteomes" id="UP000824055"/>
    </source>
</evidence>
<keyword evidence="1" id="KW-0472">Membrane</keyword>
<reference evidence="2" key="1">
    <citation type="journal article" date="2021" name="PeerJ">
        <title>Extensive microbial diversity within the chicken gut microbiome revealed by metagenomics and culture.</title>
        <authorList>
            <person name="Gilroy R."/>
            <person name="Ravi A."/>
            <person name="Getino M."/>
            <person name="Pursley I."/>
            <person name="Horton D.L."/>
            <person name="Alikhan N.F."/>
            <person name="Baker D."/>
            <person name="Gharbi K."/>
            <person name="Hall N."/>
            <person name="Watson M."/>
            <person name="Adriaenssens E.M."/>
            <person name="Foster-Nyarko E."/>
            <person name="Jarju S."/>
            <person name="Secka A."/>
            <person name="Antonio M."/>
            <person name="Oren A."/>
            <person name="Chaudhuri R.R."/>
            <person name="La Ragione R."/>
            <person name="Hildebrand F."/>
            <person name="Pallen M.J."/>
        </authorList>
    </citation>
    <scope>NUCLEOTIDE SEQUENCE</scope>
    <source>
        <strain evidence="2">ChiHecec3B27-8219</strain>
    </source>
</reference>
<comment type="caution">
    <text evidence="2">The sequence shown here is derived from an EMBL/GenBank/DDBJ whole genome shotgun (WGS) entry which is preliminary data.</text>
</comment>
<dbReference type="AlphaFoldDB" id="A0A9D2FX74"/>
<feature type="transmembrane region" description="Helical" evidence="1">
    <location>
        <begin position="35"/>
        <end position="58"/>
    </location>
</feature>